<feature type="region of interest" description="Disordered" evidence="1">
    <location>
        <begin position="15"/>
        <end position="38"/>
    </location>
</feature>
<feature type="non-terminal residue" evidence="2">
    <location>
        <position position="1"/>
    </location>
</feature>
<dbReference type="Proteomes" id="UP001226577">
    <property type="component" value="Unassembled WGS sequence"/>
</dbReference>
<keyword evidence="3" id="KW-1185">Reference proteome</keyword>
<sequence length="38" mass="4106">ETHSACVHYVVPNQQPVGGTKQLNNNTTMLPPKGDSEL</sequence>
<feature type="compositionally biased region" description="Polar residues" evidence="1">
    <location>
        <begin position="15"/>
        <end position="29"/>
    </location>
</feature>
<accession>A0ABT9RZV4</accession>
<evidence type="ECO:0000313" key="3">
    <source>
        <dbReference type="Proteomes" id="UP001226577"/>
    </source>
</evidence>
<gene>
    <name evidence="2" type="ORF">J2X98_004392</name>
</gene>
<dbReference type="EMBL" id="JAUSRE010000038">
    <property type="protein sequence ID" value="MDP9890778.1"/>
    <property type="molecule type" value="Genomic_DNA"/>
</dbReference>
<name>A0ABT9RZV4_9MICC</name>
<evidence type="ECO:0000256" key="1">
    <source>
        <dbReference type="SAM" id="MobiDB-lite"/>
    </source>
</evidence>
<protein>
    <submittedName>
        <fullName evidence="2">Uncharacterized protein</fullName>
    </submittedName>
</protein>
<comment type="caution">
    <text evidence="2">The sequence shown here is derived from an EMBL/GenBank/DDBJ whole genome shotgun (WGS) entry which is preliminary data.</text>
</comment>
<reference evidence="2 3" key="1">
    <citation type="submission" date="2023-07" db="EMBL/GenBank/DDBJ databases">
        <title>Sorghum-associated microbial communities from plants grown in Nebraska, USA.</title>
        <authorList>
            <person name="Schachtman D."/>
        </authorList>
    </citation>
    <scope>NUCLEOTIDE SEQUENCE [LARGE SCALE GENOMIC DNA]</scope>
    <source>
        <strain evidence="2 3">CC222</strain>
    </source>
</reference>
<evidence type="ECO:0000313" key="2">
    <source>
        <dbReference type="EMBL" id="MDP9890778.1"/>
    </source>
</evidence>
<organism evidence="2 3">
    <name type="scientific">Pseudarthrobacter enclensis</name>
    <dbReference type="NCBI Taxonomy" id="993070"/>
    <lineage>
        <taxon>Bacteria</taxon>
        <taxon>Bacillati</taxon>
        <taxon>Actinomycetota</taxon>
        <taxon>Actinomycetes</taxon>
        <taxon>Micrococcales</taxon>
        <taxon>Micrococcaceae</taxon>
        <taxon>Pseudarthrobacter</taxon>
    </lineage>
</organism>
<proteinExistence type="predicted"/>